<dbReference type="EMBL" id="MCFA01000003">
    <property type="protein sequence ID" value="ORY19138.1"/>
    <property type="molecule type" value="Genomic_DNA"/>
</dbReference>
<dbReference type="STRING" id="1231657.A0A1Y2A9E8"/>
<dbReference type="Gene3D" id="3.30.40.10">
    <property type="entry name" value="Zinc/RING finger domain, C3HC4 (zinc finger)"/>
    <property type="match status" value="1"/>
</dbReference>
<keyword evidence="1" id="KW-0862">Zinc</keyword>
<dbReference type="InterPro" id="IPR001841">
    <property type="entry name" value="Znf_RING"/>
</dbReference>
<organism evidence="3 4">
    <name type="scientific">Clohesyomyces aquaticus</name>
    <dbReference type="NCBI Taxonomy" id="1231657"/>
    <lineage>
        <taxon>Eukaryota</taxon>
        <taxon>Fungi</taxon>
        <taxon>Dikarya</taxon>
        <taxon>Ascomycota</taxon>
        <taxon>Pezizomycotina</taxon>
        <taxon>Dothideomycetes</taxon>
        <taxon>Pleosporomycetidae</taxon>
        <taxon>Pleosporales</taxon>
        <taxon>Lindgomycetaceae</taxon>
        <taxon>Clohesyomyces</taxon>
    </lineage>
</organism>
<sequence>MDFSNEKVVSVWGTLHEIGGKLYAKGENLTTRRQRIRDCPTCYLTQEDYEINLALVLAEQEHAHLKEEFELWESKSDDEERGRMIRYYSLLIRAAEIRLADGCVGKLKGIRKQSKQSGLAQDVRGAIDDFEHRIACLREWEEQIAEKANELVRDVRSRICKGEIVFDSVFGYIEVDPLVNVGPETKVTDISIPVSWIDASTDRCPICIDHFGGSHGAVRLICGHLAGGNCLETWINTTANRCNTCPLCRTELFPRRQRQPSQYFDRIRAIDSWNVNNALEVYSVRCLVHELADVLKEIGPELIADSLGQ</sequence>
<comment type="caution">
    <text evidence="3">The sequence shown here is derived from an EMBL/GenBank/DDBJ whole genome shotgun (WGS) entry which is preliminary data.</text>
</comment>
<dbReference type="InterPro" id="IPR042862">
    <property type="entry name" value="RNF32"/>
</dbReference>
<gene>
    <name evidence="3" type="ORF">BCR34DRAFT_582330</name>
</gene>
<protein>
    <recommendedName>
        <fullName evidence="2">RING-type domain-containing protein</fullName>
    </recommendedName>
</protein>
<evidence type="ECO:0000256" key="1">
    <source>
        <dbReference type="PROSITE-ProRule" id="PRU00175"/>
    </source>
</evidence>
<accession>A0A1Y2A9E8</accession>
<keyword evidence="1" id="KW-0479">Metal-binding</keyword>
<evidence type="ECO:0000313" key="4">
    <source>
        <dbReference type="Proteomes" id="UP000193144"/>
    </source>
</evidence>
<name>A0A1Y2A9E8_9PLEO</name>
<reference evidence="3 4" key="1">
    <citation type="submission" date="2016-07" db="EMBL/GenBank/DDBJ databases">
        <title>Pervasive Adenine N6-methylation of Active Genes in Fungi.</title>
        <authorList>
            <consortium name="DOE Joint Genome Institute"/>
            <person name="Mondo S.J."/>
            <person name="Dannebaum R.O."/>
            <person name="Kuo R.C."/>
            <person name="Labutti K."/>
            <person name="Haridas S."/>
            <person name="Kuo A."/>
            <person name="Salamov A."/>
            <person name="Ahrendt S.R."/>
            <person name="Lipzen A."/>
            <person name="Sullivan W."/>
            <person name="Andreopoulos W.B."/>
            <person name="Clum A."/>
            <person name="Lindquist E."/>
            <person name="Daum C."/>
            <person name="Ramamoorthy G.K."/>
            <person name="Gryganskyi A."/>
            <person name="Culley D."/>
            <person name="Magnuson J.K."/>
            <person name="James T.Y."/>
            <person name="O'Malley M.A."/>
            <person name="Stajich J.E."/>
            <person name="Spatafora J.W."/>
            <person name="Visel A."/>
            <person name="Grigoriev I.V."/>
        </authorList>
    </citation>
    <scope>NUCLEOTIDE SEQUENCE [LARGE SCALE GENOMIC DNA]</scope>
    <source>
        <strain evidence="3 4">CBS 115471</strain>
    </source>
</reference>
<dbReference type="AlphaFoldDB" id="A0A1Y2A9E8"/>
<dbReference type="Proteomes" id="UP000193144">
    <property type="component" value="Unassembled WGS sequence"/>
</dbReference>
<evidence type="ECO:0000313" key="3">
    <source>
        <dbReference type="EMBL" id="ORY19138.1"/>
    </source>
</evidence>
<feature type="domain" description="RING-type" evidence="2">
    <location>
        <begin position="204"/>
        <end position="249"/>
    </location>
</feature>
<evidence type="ECO:0000259" key="2">
    <source>
        <dbReference type="PROSITE" id="PS50089"/>
    </source>
</evidence>
<dbReference type="GO" id="GO:0008270">
    <property type="term" value="F:zinc ion binding"/>
    <property type="evidence" value="ECO:0007669"/>
    <property type="project" value="UniProtKB-KW"/>
</dbReference>
<keyword evidence="1" id="KW-0863">Zinc-finger</keyword>
<dbReference type="SUPFAM" id="SSF57850">
    <property type="entry name" value="RING/U-box"/>
    <property type="match status" value="1"/>
</dbReference>
<dbReference type="InterPro" id="IPR013083">
    <property type="entry name" value="Znf_RING/FYVE/PHD"/>
</dbReference>
<keyword evidence="4" id="KW-1185">Reference proteome</keyword>
<dbReference type="PANTHER" id="PTHR14991">
    <property type="entry name" value="RING FINGER PROTEIN 32"/>
    <property type="match status" value="1"/>
</dbReference>
<dbReference type="PROSITE" id="PS50089">
    <property type="entry name" value="ZF_RING_2"/>
    <property type="match status" value="1"/>
</dbReference>
<proteinExistence type="predicted"/>
<dbReference type="OrthoDB" id="3800345at2759"/>
<dbReference type="Pfam" id="PF13639">
    <property type="entry name" value="zf-RING_2"/>
    <property type="match status" value="1"/>
</dbReference>
<dbReference type="PANTHER" id="PTHR14991:SF0">
    <property type="entry name" value="RING FINGER PROTEIN 32"/>
    <property type="match status" value="1"/>
</dbReference>